<organism evidence="1 2">
    <name type="scientific">Candidatus Aphodocola excrementigallinarum</name>
    <dbReference type="NCBI Taxonomy" id="2840670"/>
    <lineage>
        <taxon>Bacteria</taxon>
        <taxon>Bacillati</taxon>
        <taxon>Bacillota</taxon>
        <taxon>Bacilli</taxon>
        <taxon>Candidatus Aphodocola</taxon>
    </lineage>
</organism>
<evidence type="ECO:0008006" key="3">
    <source>
        <dbReference type="Google" id="ProtNLM"/>
    </source>
</evidence>
<sequence>MEKQRKIKVLAVAALIITILGLTVAFAALSQTLTINGAATLDAAKWGIKFENLSDGDATGDATINDTAVIADDLVTINNIDVSLSTPGDSVTYTVDLVNEGTINAEIYSI</sequence>
<dbReference type="EMBL" id="DVMT01000003">
    <property type="protein sequence ID" value="HIU39719.1"/>
    <property type="molecule type" value="Genomic_DNA"/>
</dbReference>
<gene>
    <name evidence="1" type="ORF">IAB68_00245</name>
</gene>
<name>A0A9D1IPU3_9FIRM</name>
<evidence type="ECO:0000313" key="1">
    <source>
        <dbReference type="EMBL" id="HIU39719.1"/>
    </source>
</evidence>
<accession>A0A9D1IPU3</accession>
<dbReference type="AlphaFoldDB" id="A0A9D1IPU3"/>
<reference evidence="1" key="2">
    <citation type="journal article" date="2021" name="PeerJ">
        <title>Extensive microbial diversity within the chicken gut microbiome revealed by metagenomics and culture.</title>
        <authorList>
            <person name="Gilroy R."/>
            <person name="Ravi A."/>
            <person name="Getino M."/>
            <person name="Pursley I."/>
            <person name="Horton D.L."/>
            <person name="Alikhan N.F."/>
            <person name="Baker D."/>
            <person name="Gharbi K."/>
            <person name="Hall N."/>
            <person name="Watson M."/>
            <person name="Adriaenssens E.M."/>
            <person name="Foster-Nyarko E."/>
            <person name="Jarju S."/>
            <person name="Secka A."/>
            <person name="Antonio M."/>
            <person name="Oren A."/>
            <person name="Chaudhuri R.R."/>
            <person name="La Ragione R."/>
            <person name="Hildebrand F."/>
            <person name="Pallen M.J."/>
        </authorList>
    </citation>
    <scope>NUCLEOTIDE SEQUENCE</scope>
    <source>
        <strain evidence="1">CHK193-30670</strain>
    </source>
</reference>
<proteinExistence type="predicted"/>
<reference evidence="1" key="1">
    <citation type="submission" date="2020-10" db="EMBL/GenBank/DDBJ databases">
        <authorList>
            <person name="Gilroy R."/>
        </authorList>
    </citation>
    <scope>NUCLEOTIDE SEQUENCE</scope>
    <source>
        <strain evidence="1">CHK193-30670</strain>
    </source>
</reference>
<evidence type="ECO:0000313" key="2">
    <source>
        <dbReference type="Proteomes" id="UP000824074"/>
    </source>
</evidence>
<feature type="non-terminal residue" evidence="1">
    <location>
        <position position="110"/>
    </location>
</feature>
<protein>
    <recommendedName>
        <fullName evidence="3">DUF11 domain-containing protein</fullName>
    </recommendedName>
</protein>
<comment type="caution">
    <text evidence="1">The sequence shown here is derived from an EMBL/GenBank/DDBJ whole genome shotgun (WGS) entry which is preliminary data.</text>
</comment>
<dbReference type="Proteomes" id="UP000824074">
    <property type="component" value="Unassembled WGS sequence"/>
</dbReference>